<protein>
    <submittedName>
        <fullName evidence="8">Response regulator transcription factor</fullName>
    </submittedName>
</protein>
<accession>A0A537JUU4</accession>
<keyword evidence="1 5" id="KW-0597">Phosphoprotein</keyword>
<dbReference type="InterPro" id="IPR058245">
    <property type="entry name" value="NreC/VraR/RcsB-like_REC"/>
</dbReference>
<gene>
    <name evidence="8" type="ORF">E6H00_15970</name>
</gene>
<dbReference type="Pfam" id="PF00196">
    <property type="entry name" value="GerE"/>
    <property type="match status" value="1"/>
</dbReference>
<dbReference type="SMART" id="SM00421">
    <property type="entry name" value="HTH_LUXR"/>
    <property type="match status" value="1"/>
</dbReference>
<dbReference type="Pfam" id="PF00072">
    <property type="entry name" value="Response_reg"/>
    <property type="match status" value="1"/>
</dbReference>
<dbReference type="CDD" id="cd06170">
    <property type="entry name" value="LuxR_C_like"/>
    <property type="match status" value="1"/>
</dbReference>
<dbReference type="InterPro" id="IPR016032">
    <property type="entry name" value="Sig_transdc_resp-reg_C-effctor"/>
</dbReference>
<evidence type="ECO:0000256" key="3">
    <source>
        <dbReference type="ARBA" id="ARBA00023125"/>
    </source>
</evidence>
<feature type="domain" description="Response regulatory" evidence="7">
    <location>
        <begin position="48"/>
        <end position="164"/>
    </location>
</feature>
<dbReference type="PANTHER" id="PTHR43214:SF24">
    <property type="entry name" value="TRANSCRIPTIONAL REGULATORY PROTEIN NARL-RELATED"/>
    <property type="match status" value="1"/>
</dbReference>
<evidence type="ECO:0000256" key="1">
    <source>
        <dbReference type="ARBA" id="ARBA00022553"/>
    </source>
</evidence>
<dbReference type="CDD" id="cd17535">
    <property type="entry name" value="REC_NarL-like"/>
    <property type="match status" value="1"/>
</dbReference>
<dbReference type="GO" id="GO:0006355">
    <property type="term" value="P:regulation of DNA-templated transcription"/>
    <property type="evidence" value="ECO:0007669"/>
    <property type="project" value="InterPro"/>
</dbReference>
<proteinExistence type="predicted"/>
<evidence type="ECO:0000256" key="4">
    <source>
        <dbReference type="ARBA" id="ARBA00023163"/>
    </source>
</evidence>
<keyword evidence="4" id="KW-0804">Transcription</keyword>
<reference evidence="8 9" key="1">
    <citation type="journal article" date="2019" name="Nat. Microbiol.">
        <title>Mediterranean grassland soil C-N compound turnover is dependent on rainfall and depth, and is mediated by genomically divergent microorganisms.</title>
        <authorList>
            <person name="Diamond S."/>
            <person name="Andeer P.F."/>
            <person name="Li Z."/>
            <person name="Crits-Christoph A."/>
            <person name="Burstein D."/>
            <person name="Anantharaman K."/>
            <person name="Lane K.R."/>
            <person name="Thomas B.C."/>
            <person name="Pan C."/>
            <person name="Northen T.R."/>
            <person name="Banfield J.F."/>
        </authorList>
    </citation>
    <scope>NUCLEOTIDE SEQUENCE [LARGE SCALE GENOMIC DNA]</scope>
    <source>
        <strain evidence="8">NP_3</strain>
    </source>
</reference>
<evidence type="ECO:0000259" key="7">
    <source>
        <dbReference type="PROSITE" id="PS50110"/>
    </source>
</evidence>
<keyword evidence="2" id="KW-0805">Transcription regulation</keyword>
<dbReference type="PRINTS" id="PR00038">
    <property type="entry name" value="HTHLUXR"/>
</dbReference>
<sequence>MPMGSASQGFRVMSGQKAGEGNGAVDRSAMSDQGIAESHLLTEAVEVNVLAADAHPVTLLGLQYVLQSDPAVKLVGACSTGKEALELCASMRPSLLITDVTLPDMSGIELCRAVKRSAPDVDVLILTACDDNASIFGAVGAGVSGYVLKDITPENLLRAIHAVRRGQTMVHPGIARRMLDRLTHITKDGNGGLLFGEKLTEREAEILTEVARGLSNKEIAHKLFISESTVKSRLRSIFNKINARDRAQAAAFAIRRGYVR</sequence>
<dbReference type="SUPFAM" id="SSF52172">
    <property type="entry name" value="CheY-like"/>
    <property type="match status" value="1"/>
</dbReference>
<evidence type="ECO:0000256" key="2">
    <source>
        <dbReference type="ARBA" id="ARBA00023015"/>
    </source>
</evidence>
<dbReference type="InterPro" id="IPR000792">
    <property type="entry name" value="Tscrpt_reg_LuxR_C"/>
</dbReference>
<dbReference type="PANTHER" id="PTHR43214">
    <property type="entry name" value="TWO-COMPONENT RESPONSE REGULATOR"/>
    <property type="match status" value="1"/>
</dbReference>
<dbReference type="GO" id="GO:0003677">
    <property type="term" value="F:DNA binding"/>
    <property type="evidence" value="ECO:0007669"/>
    <property type="project" value="UniProtKB-KW"/>
</dbReference>
<dbReference type="Gene3D" id="3.40.50.2300">
    <property type="match status" value="1"/>
</dbReference>
<dbReference type="SUPFAM" id="SSF46894">
    <property type="entry name" value="C-terminal effector domain of the bipartite response regulators"/>
    <property type="match status" value="1"/>
</dbReference>
<evidence type="ECO:0000313" key="8">
    <source>
        <dbReference type="EMBL" id="TMI87305.1"/>
    </source>
</evidence>
<organism evidence="8 9">
    <name type="scientific">Candidatus Segetimicrobium genomatis</name>
    <dbReference type="NCBI Taxonomy" id="2569760"/>
    <lineage>
        <taxon>Bacteria</taxon>
        <taxon>Bacillati</taxon>
        <taxon>Candidatus Sysuimicrobiota</taxon>
        <taxon>Candidatus Sysuimicrobiia</taxon>
        <taxon>Candidatus Sysuimicrobiales</taxon>
        <taxon>Candidatus Segetimicrobiaceae</taxon>
        <taxon>Candidatus Segetimicrobium</taxon>
    </lineage>
</organism>
<dbReference type="PROSITE" id="PS50043">
    <property type="entry name" value="HTH_LUXR_2"/>
    <property type="match status" value="1"/>
</dbReference>
<dbReference type="GO" id="GO:0000160">
    <property type="term" value="P:phosphorelay signal transduction system"/>
    <property type="evidence" value="ECO:0007669"/>
    <property type="project" value="InterPro"/>
</dbReference>
<dbReference type="InterPro" id="IPR011006">
    <property type="entry name" value="CheY-like_superfamily"/>
</dbReference>
<keyword evidence="3" id="KW-0238">DNA-binding</keyword>
<comment type="caution">
    <text evidence="8">The sequence shown here is derived from an EMBL/GenBank/DDBJ whole genome shotgun (WGS) entry which is preliminary data.</text>
</comment>
<dbReference type="PROSITE" id="PS50110">
    <property type="entry name" value="RESPONSE_REGULATORY"/>
    <property type="match status" value="1"/>
</dbReference>
<evidence type="ECO:0000313" key="9">
    <source>
        <dbReference type="Proteomes" id="UP000318509"/>
    </source>
</evidence>
<evidence type="ECO:0000256" key="5">
    <source>
        <dbReference type="PROSITE-ProRule" id="PRU00169"/>
    </source>
</evidence>
<evidence type="ECO:0000259" key="6">
    <source>
        <dbReference type="PROSITE" id="PS50043"/>
    </source>
</evidence>
<dbReference type="Proteomes" id="UP000318509">
    <property type="component" value="Unassembled WGS sequence"/>
</dbReference>
<dbReference type="SMART" id="SM00448">
    <property type="entry name" value="REC"/>
    <property type="match status" value="1"/>
</dbReference>
<dbReference type="PROSITE" id="PS00622">
    <property type="entry name" value="HTH_LUXR_1"/>
    <property type="match status" value="1"/>
</dbReference>
<feature type="modified residue" description="4-aspartylphosphate" evidence="5">
    <location>
        <position position="99"/>
    </location>
</feature>
<feature type="domain" description="HTH luxR-type" evidence="6">
    <location>
        <begin position="197"/>
        <end position="257"/>
    </location>
</feature>
<dbReference type="InterPro" id="IPR039420">
    <property type="entry name" value="WalR-like"/>
</dbReference>
<dbReference type="EMBL" id="VBAK01000162">
    <property type="protein sequence ID" value="TMI87305.1"/>
    <property type="molecule type" value="Genomic_DNA"/>
</dbReference>
<dbReference type="AlphaFoldDB" id="A0A537JUU4"/>
<dbReference type="InterPro" id="IPR001789">
    <property type="entry name" value="Sig_transdc_resp-reg_receiver"/>
</dbReference>
<name>A0A537JUU4_9BACT</name>